<accession>A0A6J7X5W7</accession>
<dbReference type="EMBL" id="LR798360">
    <property type="protein sequence ID" value="CAB5226230.1"/>
    <property type="molecule type" value="Genomic_DNA"/>
</dbReference>
<proteinExistence type="predicted"/>
<gene>
    <name evidence="1" type="ORF">UFOVP760_9</name>
</gene>
<evidence type="ECO:0000313" key="1">
    <source>
        <dbReference type="EMBL" id="CAB5226230.1"/>
    </source>
</evidence>
<name>A0A6J7X5W7_9CAUD</name>
<protein>
    <submittedName>
        <fullName evidence="1">Uncharacterized protein</fullName>
    </submittedName>
</protein>
<reference evidence="1" key="1">
    <citation type="submission" date="2020-05" db="EMBL/GenBank/DDBJ databases">
        <authorList>
            <person name="Chiriac C."/>
            <person name="Salcher M."/>
            <person name="Ghai R."/>
            <person name="Kavagutti S V."/>
        </authorList>
    </citation>
    <scope>NUCLEOTIDE SEQUENCE</scope>
</reference>
<organism evidence="1">
    <name type="scientific">uncultured Caudovirales phage</name>
    <dbReference type="NCBI Taxonomy" id="2100421"/>
    <lineage>
        <taxon>Viruses</taxon>
        <taxon>Duplodnaviria</taxon>
        <taxon>Heunggongvirae</taxon>
        <taxon>Uroviricota</taxon>
        <taxon>Caudoviricetes</taxon>
        <taxon>Peduoviridae</taxon>
        <taxon>Maltschvirus</taxon>
        <taxon>Maltschvirus maltsch</taxon>
    </lineage>
</organism>
<sequence length="80" mass="9406">MKEAADKIKGLIDIQKQNGNYNYDEYMYGMLIGLERAYYTLLGEHLFTYTERPKEWLEDKIPKDYVPEVATDNSNLDACF</sequence>